<organism evidence="9 10">
    <name type="scientific">Globisporangium ultimum (strain ATCC 200006 / CBS 805.95 / DAOM BR144)</name>
    <name type="common">Pythium ultimum</name>
    <dbReference type="NCBI Taxonomy" id="431595"/>
    <lineage>
        <taxon>Eukaryota</taxon>
        <taxon>Sar</taxon>
        <taxon>Stramenopiles</taxon>
        <taxon>Oomycota</taxon>
        <taxon>Peronosporomycetes</taxon>
        <taxon>Pythiales</taxon>
        <taxon>Pythiaceae</taxon>
        <taxon>Globisporangium</taxon>
    </lineage>
</organism>
<dbReference type="EnsemblProtists" id="PYU1_T006194">
    <property type="protein sequence ID" value="PYU1_T006194"/>
    <property type="gene ID" value="PYU1_G006182"/>
</dbReference>
<dbReference type="InterPro" id="IPR017853">
    <property type="entry name" value="GH"/>
</dbReference>
<evidence type="ECO:0000256" key="1">
    <source>
        <dbReference type="ARBA" id="ARBA00007806"/>
    </source>
</evidence>
<evidence type="ECO:0000256" key="5">
    <source>
        <dbReference type="ARBA" id="ARBA00041343"/>
    </source>
</evidence>
<dbReference type="HOGENOM" id="CLU_000631_11_1_1"/>
<dbReference type="PANTHER" id="PTHR22762:SF133">
    <property type="entry name" value="P-TYPE DOMAIN-CONTAINING PROTEIN"/>
    <property type="match status" value="1"/>
</dbReference>
<keyword evidence="7" id="KW-0732">Signal</keyword>
<dbReference type="InterPro" id="IPR000322">
    <property type="entry name" value="Glyco_hydro_31_TIM"/>
</dbReference>
<evidence type="ECO:0000256" key="4">
    <source>
        <dbReference type="ARBA" id="ARBA00023295"/>
    </source>
</evidence>
<dbReference type="CDD" id="cd06602">
    <property type="entry name" value="GH31_MGAM_SI_GAA"/>
    <property type="match status" value="1"/>
</dbReference>
<dbReference type="InterPro" id="IPR011013">
    <property type="entry name" value="Gal_mutarotase_sf_dom"/>
</dbReference>
<sequence length="991" mass="110325">MTILGLGSLRLGQVLFTLACVVSQAQELVKEDDGSGNLKMLFQTKLWKTPNIHYSAGDGWTAAPGILMVPSTYGGNYTAEDGWFQYDIKTSQLEFVFNDNNGVWDNNDNKNYLVQKAGTWAVVSKITEQPTPKPVQQYVDSDGYAVKSVRESNDRLVIELGLNNATALYGEDVKDLTVEVIRGIQDSIRVKIADKDEKRWQVPKDLYAKGVIGGSNFYKRSLFGKDSNLNFSYTKNPFTFTVTRKSDGYVLFDTSKLPLVVKDQYLQVATAVSSDINVYGFGESSHSNMRLNPGDRHTLWARDQGAMDPNLNLYGSHPYFLGINGKGQAHGVLLLNSNGMDMTLEEGRIVYQTLGGILDFHILAGPTPADVTNQYTQLIGRPKLMPYWSYGFHQCRWGYRSATDLREVVDKYAANKIPLDVIWADIDYMDKFHDFTLDPVNFTQPDMQKLLTDVHTRGQKFVPIIDPGIPDDKNDYAYTKGIELDVFIKDTKGKPYLGQVWPGPTVFPDFFHPKTYSYWYEQLDRMKKLLDYDGLWIDMNELANFCPGSSCVRKEGVTCPDTGSISKITTCCLECIDDGNRWDNPPFRINNAFSEAPINSKAISTSAVHYTGARQYDSHNLYGFTEAIATNTAQEKITGKRSFVLSRSTFPGSGAYAAHWTGDNAATWNDIQWSIPTILNFGLYGIPMVGSDICGFSGTSNEELCARWTALGAFYPFSRNHNNLEAQPQETYVWESVAAIGRKFIGMRYRLLPYIYTLGYQAHVSGLPIARALFFEFPGDATVRGSPVLDTQFMLGNALLVTPVLTKGATSVTGYLPAGTWYNIFDYSMVESVGQSVTWDVKLDDMPVHVRGGTIIPLHQPALTSAAAQATPYDLLIALPSKGATTGQLYLDDGDDLSGKDKATIVEFQVSQYLLGTTLTTKVVQNKFRGASEKQLNKLVVLGVKKQPSIVLINLFSKPTSIKYDSATQSLEIDVSKANLKIADFTTIFWK</sequence>
<protein>
    <recommendedName>
        <fullName evidence="5">Maltase</fullName>
    </recommendedName>
</protein>
<dbReference type="InParanoid" id="K3WMK2"/>
<dbReference type="Pfam" id="PF21365">
    <property type="entry name" value="Glyco_hydro_31_3rd"/>
    <property type="match status" value="1"/>
</dbReference>
<keyword evidence="2 6" id="KW-0378">Hydrolase</keyword>
<dbReference type="Gene3D" id="2.60.40.1180">
    <property type="entry name" value="Golgi alpha-mannosidase II"/>
    <property type="match status" value="2"/>
</dbReference>
<evidence type="ECO:0000256" key="7">
    <source>
        <dbReference type="SAM" id="SignalP"/>
    </source>
</evidence>
<reference evidence="10" key="1">
    <citation type="journal article" date="2010" name="Genome Biol.">
        <title>Genome sequence of the necrotrophic plant pathogen Pythium ultimum reveals original pathogenicity mechanisms and effector repertoire.</title>
        <authorList>
            <person name="Levesque C.A."/>
            <person name="Brouwer H."/>
            <person name="Cano L."/>
            <person name="Hamilton J.P."/>
            <person name="Holt C."/>
            <person name="Huitema E."/>
            <person name="Raffaele S."/>
            <person name="Robideau G.P."/>
            <person name="Thines M."/>
            <person name="Win J."/>
            <person name="Zerillo M.M."/>
            <person name="Beakes G.W."/>
            <person name="Boore J.L."/>
            <person name="Busam D."/>
            <person name="Dumas B."/>
            <person name="Ferriera S."/>
            <person name="Fuerstenberg S.I."/>
            <person name="Gachon C.M."/>
            <person name="Gaulin E."/>
            <person name="Govers F."/>
            <person name="Grenville-Briggs L."/>
            <person name="Horner N."/>
            <person name="Hostetler J."/>
            <person name="Jiang R.H."/>
            <person name="Johnson J."/>
            <person name="Krajaejun T."/>
            <person name="Lin H."/>
            <person name="Meijer H.J."/>
            <person name="Moore B."/>
            <person name="Morris P."/>
            <person name="Phuntmart V."/>
            <person name="Puiu D."/>
            <person name="Shetty J."/>
            <person name="Stajich J.E."/>
            <person name="Tripathy S."/>
            <person name="Wawra S."/>
            <person name="van West P."/>
            <person name="Whitty B.R."/>
            <person name="Coutinho P.M."/>
            <person name="Henrissat B."/>
            <person name="Martin F."/>
            <person name="Thomas P.D."/>
            <person name="Tyler B.M."/>
            <person name="De Vries R.P."/>
            <person name="Kamoun S."/>
            <person name="Yandell M."/>
            <person name="Tisserat N."/>
            <person name="Buell C.R."/>
        </authorList>
    </citation>
    <scope>NUCLEOTIDE SEQUENCE</scope>
    <source>
        <strain evidence="10">DAOM:BR144</strain>
    </source>
</reference>
<feature type="signal peptide" evidence="7">
    <location>
        <begin position="1"/>
        <end position="25"/>
    </location>
</feature>
<keyword evidence="10" id="KW-1185">Reference proteome</keyword>
<evidence type="ECO:0000256" key="2">
    <source>
        <dbReference type="ARBA" id="ARBA00022801"/>
    </source>
</evidence>
<dbReference type="InterPro" id="IPR013780">
    <property type="entry name" value="Glyco_hydro_b"/>
</dbReference>
<dbReference type="GO" id="GO:0005975">
    <property type="term" value="P:carbohydrate metabolic process"/>
    <property type="evidence" value="ECO:0007669"/>
    <property type="project" value="InterPro"/>
</dbReference>
<proteinExistence type="inferred from homology"/>
<feature type="domain" description="Carbohydrate binding module family 25" evidence="8">
    <location>
        <begin position="35"/>
        <end position="117"/>
    </location>
</feature>
<dbReference type="eggNOG" id="KOG1065">
    <property type="taxonomic scope" value="Eukaryota"/>
</dbReference>
<dbReference type="CDD" id="cd14752">
    <property type="entry name" value="GH31_N"/>
    <property type="match status" value="1"/>
</dbReference>
<dbReference type="Pfam" id="PF01055">
    <property type="entry name" value="Glyco_hydro_31_2nd"/>
    <property type="match status" value="1"/>
</dbReference>
<dbReference type="InterPro" id="IPR030458">
    <property type="entry name" value="Glyco_hydro_31_AS"/>
</dbReference>
<evidence type="ECO:0000259" key="8">
    <source>
        <dbReference type="SMART" id="SM01066"/>
    </source>
</evidence>
<feature type="chain" id="PRO_5003868072" description="Maltase" evidence="7">
    <location>
        <begin position="26"/>
        <end position="991"/>
    </location>
</feature>
<dbReference type="InterPro" id="IPR025887">
    <property type="entry name" value="Glyco_hydro_31_N_dom"/>
</dbReference>
<evidence type="ECO:0000256" key="6">
    <source>
        <dbReference type="RuleBase" id="RU361185"/>
    </source>
</evidence>
<dbReference type="Pfam" id="PF13802">
    <property type="entry name" value="Gal_mutarotas_2"/>
    <property type="match status" value="1"/>
</dbReference>
<dbReference type="EMBL" id="GL376625">
    <property type="status" value="NOT_ANNOTATED_CDS"/>
    <property type="molecule type" value="Genomic_DNA"/>
</dbReference>
<dbReference type="Proteomes" id="UP000019132">
    <property type="component" value="Unassembled WGS sequence"/>
</dbReference>
<dbReference type="SUPFAM" id="SSF74650">
    <property type="entry name" value="Galactose mutarotase-like"/>
    <property type="match status" value="1"/>
</dbReference>
<dbReference type="PANTHER" id="PTHR22762">
    <property type="entry name" value="ALPHA-GLUCOSIDASE"/>
    <property type="match status" value="1"/>
</dbReference>
<dbReference type="Gene3D" id="2.60.40.10">
    <property type="entry name" value="Immunoglobulins"/>
    <property type="match status" value="1"/>
</dbReference>
<dbReference type="AlphaFoldDB" id="K3WMK2"/>
<dbReference type="VEuPathDB" id="FungiDB:PYU1_G006182"/>
<reference evidence="10" key="2">
    <citation type="submission" date="2010-04" db="EMBL/GenBank/DDBJ databases">
        <authorList>
            <person name="Buell R."/>
            <person name="Hamilton J."/>
            <person name="Hostetler J."/>
        </authorList>
    </citation>
    <scope>NUCLEOTIDE SEQUENCE [LARGE SCALE GENOMIC DNA]</scope>
    <source>
        <strain evidence="10">DAOM:BR144</strain>
    </source>
</reference>
<evidence type="ECO:0000256" key="3">
    <source>
        <dbReference type="ARBA" id="ARBA00023180"/>
    </source>
</evidence>
<dbReference type="SMART" id="SM01066">
    <property type="entry name" value="CBM_25"/>
    <property type="match status" value="1"/>
</dbReference>
<name>K3WMK2_GLOUD</name>
<keyword evidence="3" id="KW-0325">Glycoprotein</keyword>
<accession>K3WMK2</accession>
<dbReference type="Pfam" id="PF03423">
    <property type="entry name" value="CBM_25"/>
    <property type="match status" value="1"/>
</dbReference>
<dbReference type="PROSITE" id="PS00129">
    <property type="entry name" value="GLYCOSYL_HYDROL_F31_1"/>
    <property type="match status" value="1"/>
</dbReference>
<dbReference type="STRING" id="431595.K3WMK2"/>
<evidence type="ECO:0000313" key="10">
    <source>
        <dbReference type="Proteomes" id="UP000019132"/>
    </source>
</evidence>
<dbReference type="OMA" id="YKGAVWP"/>
<dbReference type="Gene3D" id="2.60.40.1760">
    <property type="entry name" value="glycosyl hydrolase (family 31)"/>
    <property type="match status" value="1"/>
</dbReference>
<dbReference type="Gene3D" id="3.20.20.80">
    <property type="entry name" value="Glycosidases"/>
    <property type="match status" value="1"/>
</dbReference>
<keyword evidence="4 6" id="KW-0326">Glycosidase</keyword>
<dbReference type="InterPro" id="IPR048395">
    <property type="entry name" value="Glyco_hydro_31_C"/>
</dbReference>
<dbReference type="SUPFAM" id="SSF51445">
    <property type="entry name" value="(Trans)glycosidases"/>
    <property type="match status" value="1"/>
</dbReference>
<evidence type="ECO:0000313" key="9">
    <source>
        <dbReference type="EnsemblProtists" id="PYU1_T006194"/>
    </source>
</evidence>
<dbReference type="InterPro" id="IPR005085">
    <property type="entry name" value="CBM25"/>
</dbReference>
<comment type="similarity">
    <text evidence="1 6">Belongs to the glycosyl hydrolase 31 family.</text>
</comment>
<dbReference type="SUPFAM" id="SSF51011">
    <property type="entry name" value="Glycosyl hydrolase domain"/>
    <property type="match status" value="1"/>
</dbReference>
<dbReference type="GO" id="GO:2001070">
    <property type="term" value="F:starch binding"/>
    <property type="evidence" value="ECO:0007669"/>
    <property type="project" value="InterPro"/>
</dbReference>
<dbReference type="InterPro" id="IPR013783">
    <property type="entry name" value="Ig-like_fold"/>
</dbReference>
<reference evidence="9" key="3">
    <citation type="submission" date="2015-02" db="UniProtKB">
        <authorList>
            <consortium name="EnsemblProtists"/>
        </authorList>
    </citation>
    <scope>IDENTIFICATION</scope>
    <source>
        <strain evidence="9">DAOM BR144</strain>
    </source>
</reference>
<dbReference type="GO" id="GO:0004553">
    <property type="term" value="F:hydrolase activity, hydrolyzing O-glycosyl compounds"/>
    <property type="evidence" value="ECO:0007669"/>
    <property type="project" value="InterPro"/>
</dbReference>